<reference evidence="3 4" key="1">
    <citation type="submission" date="2014-07" db="EMBL/GenBank/DDBJ databases">
        <title>Tepidicaulis marinum gen. nov., sp. nov., a novel marine bacterium denitrifying nitrate to nitrous oxide strictly under microaerobic conditions.</title>
        <authorList>
            <person name="Takeuchi M."/>
            <person name="Yamagishi T."/>
            <person name="Kamagata Y."/>
            <person name="Oshima K."/>
            <person name="Hattori M."/>
            <person name="Katayama T."/>
            <person name="Hanada S."/>
            <person name="Tamaki H."/>
            <person name="Marumo K."/>
            <person name="Maeda H."/>
            <person name="Nedachi M."/>
            <person name="Iwasaki W."/>
            <person name="Suwa Y."/>
            <person name="Sakata S."/>
        </authorList>
    </citation>
    <scope>NUCLEOTIDE SEQUENCE [LARGE SCALE GENOMIC DNA]</scope>
    <source>
        <strain evidence="3 4">MA2</strain>
    </source>
</reference>
<evidence type="ECO:0000256" key="1">
    <source>
        <dbReference type="ARBA" id="ARBA00044755"/>
    </source>
</evidence>
<gene>
    <name evidence="3" type="ORF">M2A_3317</name>
</gene>
<comment type="similarity">
    <text evidence="1">Belongs to the bactofilin family.</text>
</comment>
<dbReference type="RefSeq" id="WP_197052978.1">
    <property type="nucleotide sequence ID" value="NZ_BBIO01000032.1"/>
</dbReference>
<name>A0A081BFK0_9HYPH</name>
<sequence>MASSLSDTAQGETAGRSIPAYEMKRPPVRTLGGAPQSQPQAQAQNERHAHLHVGRGLDLKGEIRSCEALVIEGNVEAEIESGSLTVGESGVVKGQANVDEAEIEGNFDGTLNVKGCLAIKSTGKVRGTIHYGELRVEQGGQLTGELDVGTPKAGAKSGNDESKTGETQKKAVNS</sequence>
<organism evidence="3 4">
    <name type="scientific">Tepidicaulis marinus</name>
    <dbReference type="NCBI Taxonomy" id="1333998"/>
    <lineage>
        <taxon>Bacteria</taxon>
        <taxon>Pseudomonadati</taxon>
        <taxon>Pseudomonadota</taxon>
        <taxon>Alphaproteobacteria</taxon>
        <taxon>Hyphomicrobiales</taxon>
        <taxon>Parvibaculaceae</taxon>
        <taxon>Tepidicaulis</taxon>
    </lineage>
</organism>
<feature type="compositionally biased region" description="Polar residues" evidence="2">
    <location>
        <begin position="1"/>
        <end position="11"/>
    </location>
</feature>
<protein>
    <submittedName>
        <fullName evidence="3">Conserved protein</fullName>
    </submittedName>
</protein>
<feature type="region of interest" description="Disordered" evidence="2">
    <location>
        <begin position="1"/>
        <end position="47"/>
    </location>
</feature>
<evidence type="ECO:0000256" key="2">
    <source>
        <dbReference type="SAM" id="MobiDB-lite"/>
    </source>
</evidence>
<dbReference type="EMBL" id="BBIO01000032">
    <property type="protein sequence ID" value="GAK46818.1"/>
    <property type="molecule type" value="Genomic_DNA"/>
</dbReference>
<evidence type="ECO:0000313" key="3">
    <source>
        <dbReference type="EMBL" id="GAK46818.1"/>
    </source>
</evidence>
<dbReference type="STRING" id="1333998.M2A_3317"/>
<dbReference type="AlphaFoldDB" id="A0A081BFK0"/>
<dbReference type="eggNOG" id="COG1664">
    <property type="taxonomic scope" value="Bacteria"/>
</dbReference>
<comment type="caution">
    <text evidence="3">The sequence shown here is derived from an EMBL/GenBank/DDBJ whole genome shotgun (WGS) entry which is preliminary data.</text>
</comment>
<feature type="compositionally biased region" description="Low complexity" evidence="2">
    <location>
        <begin position="34"/>
        <end position="44"/>
    </location>
</feature>
<dbReference type="PANTHER" id="PTHR35024">
    <property type="entry name" value="HYPOTHETICAL CYTOSOLIC PROTEIN"/>
    <property type="match status" value="1"/>
</dbReference>
<keyword evidence="4" id="KW-1185">Reference proteome</keyword>
<feature type="compositionally biased region" description="Basic and acidic residues" evidence="2">
    <location>
        <begin position="158"/>
        <end position="174"/>
    </location>
</feature>
<proteinExistence type="inferred from homology"/>
<feature type="region of interest" description="Disordered" evidence="2">
    <location>
        <begin position="140"/>
        <end position="174"/>
    </location>
</feature>
<dbReference type="PANTHER" id="PTHR35024:SF4">
    <property type="entry name" value="POLYMER-FORMING CYTOSKELETAL PROTEIN"/>
    <property type="match status" value="1"/>
</dbReference>
<evidence type="ECO:0000313" key="4">
    <source>
        <dbReference type="Proteomes" id="UP000028702"/>
    </source>
</evidence>
<dbReference type="InterPro" id="IPR007607">
    <property type="entry name" value="BacA/B"/>
</dbReference>
<dbReference type="Proteomes" id="UP000028702">
    <property type="component" value="Unassembled WGS sequence"/>
</dbReference>
<dbReference type="Pfam" id="PF04519">
    <property type="entry name" value="Bactofilin"/>
    <property type="match status" value="1"/>
</dbReference>
<accession>A0A081BFK0</accession>